<dbReference type="PANTHER" id="PTHR46497">
    <property type="entry name" value="THIOREDOXIN DOMAIN-CONTAINING PROTEIN 11"/>
    <property type="match status" value="1"/>
</dbReference>
<dbReference type="OrthoDB" id="1910803at2759"/>
<dbReference type="InterPro" id="IPR052792">
    <property type="entry name" value="Thioredoxin_dom-contain_11"/>
</dbReference>
<dbReference type="InterPro" id="IPR013766">
    <property type="entry name" value="Thioredoxin_domain"/>
</dbReference>
<gene>
    <name evidence="3" type="ORF">Cfor_00586</name>
</gene>
<comment type="caution">
    <text evidence="3">The sequence shown here is derived from an EMBL/GenBank/DDBJ whole genome shotgun (WGS) entry which is preliminary data.</text>
</comment>
<reference evidence="4" key="1">
    <citation type="submission" date="2020-01" db="EMBL/GenBank/DDBJ databases">
        <title>Draft genome sequence of the Termite Coptotermes fromosanus.</title>
        <authorList>
            <person name="Itakura S."/>
            <person name="Yosikawa Y."/>
            <person name="Umezawa K."/>
        </authorList>
    </citation>
    <scope>NUCLEOTIDE SEQUENCE [LARGE SCALE GENOMIC DNA]</scope>
</reference>
<evidence type="ECO:0000313" key="3">
    <source>
        <dbReference type="EMBL" id="GFG29994.1"/>
    </source>
</evidence>
<dbReference type="EMBL" id="BLKM01000192">
    <property type="protein sequence ID" value="GFG29994.1"/>
    <property type="molecule type" value="Genomic_DNA"/>
</dbReference>
<dbReference type="FunCoup" id="A0A6L2PBX9">
    <property type="interactions" value="466"/>
</dbReference>
<keyword evidence="1" id="KW-0812">Transmembrane</keyword>
<accession>A0A6L2PBX9</accession>
<dbReference type="PANTHER" id="PTHR46497:SF1">
    <property type="entry name" value="THIOREDOXIN DOMAIN-CONTAINING PROTEIN 11"/>
    <property type="match status" value="1"/>
</dbReference>
<dbReference type="InParanoid" id="A0A6L2PBX9"/>
<dbReference type="SUPFAM" id="SSF52833">
    <property type="entry name" value="Thioredoxin-like"/>
    <property type="match status" value="2"/>
</dbReference>
<organism evidence="3 4">
    <name type="scientific">Coptotermes formosanus</name>
    <name type="common">Formosan subterranean termite</name>
    <dbReference type="NCBI Taxonomy" id="36987"/>
    <lineage>
        <taxon>Eukaryota</taxon>
        <taxon>Metazoa</taxon>
        <taxon>Ecdysozoa</taxon>
        <taxon>Arthropoda</taxon>
        <taxon>Hexapoda</taxon>
        <taxon>Insecta</taxon>
        <taxon>Pterygota</taxon>
        <taxon>Neoptera</taxon>
        <taxon>Polyneoptera</taxon>
        <taxon>Dictyoptera</taxon>
        <taxon>Blattodea</taxon>
        <taxon>Blattoidea</taxon>
        <taxon>Termitoidae</taxon>
        <taxon>Rhinotermitidae</taxon>
        <taxon>Coptotermes</taxon>
    </lineage>
</organism>
<evidence type="ECO:0000256" key="1">
    <source>
        <dbReference type="SAM" id="Phobius"/>
    </source>
</evidence>
<keyword evidence="4" id="KW-1185">Reference proteome</keyword>
<keyword evidence="1" id="KW-0472">Membrane</keyword>
<dbReference type="InterPro" id="IPR036249">
    <property type="entry name" value="Thioredoxin-like_sf"/>
</dbReference>
<feature type="transmembrane region" description="Helical" evidence="1">
    <location>
        <begin position="32"/>
        <end position="51"/>
    </location>
</feature>
<dbReference type="Proteomes" id="UP000502823">
    <property type="component" value="Unassembled WGS sequence"/>
</dbReference>
<name>A0A6L2PBX9_COPFO</name>
<protein>
    <recommendedName>
        <fullName evidence="2">Thioredoxin domain-containing protein</fullName>
    </recommendedName>
</protein>
<dbReference type="Gene3D" id="3.40.30.10">
    <property type="entry name" value="Glutaredoxin"/>
    <property type="match status" value="2"/>
</dbReference>
<evidence type="ECO:0000313" key="4">
    <source>
        <dbReference type="Proteomes" id="UP000502823"/>
    </source>
</evidence>
<keyword evidence="1" id="KW-1133">Transmembrane helix</keyword>
<dbReference type="Pfam" id="PF00085">
    <property type="entry name" value="Thioredoxin"/>
    <property type="match status" value="2"/>
</dbReference>
<evidence type="ECO:0000259" key="2">
    <source>
        <dbReference type="Pfam" id="PF00085"/>
    </source>
</evidence>
<dbReference type="AlphaFoldDB" id="A0A6L2PBX9"/>
<feature type="domain" description="Thioredoxin" evidence="2">
    <location>
        <begin position="644"/>
        <end position="729"/>
    </location>
</feature>
<feature type="domain" description="Thioredoxin" evidence="2">
    <location>
        <begin position="89"/>
        <end position="177"/>
    </location>
</feature>
<proteinExistence type="predicted"/>
<sequence length="906" mass="104265">MSMVMSVTVEGQDDDQTRCDPKEKFLNSNMYFYGRQICFILALLITSYAALQNAPPKISKSPSPVPFFPKTSLVADFYSGQLSPAFERVSESDVSFVMYYAPWDAESQAIRIHFKIVAQYYHKQVYFAAINCWQPHSECRQQFSRVQQFPVLIVYTQNNKGIQYKGIREAAHMIRFLRYVLHPLERITSPADVTTLMSTYDAVVVGCFNFAGNIGSPGYYSFYTTALKSLERDPYREVGFAVVTSMKMCGQMGFNWSPALRIYVWNETLQYPRLAEFTPDVLVKWIFANARQVCVWVTPPGVKSLTLAPYVEEGPVLILFTPRNPLQDWNYNYNMLREIGLEYYNCDINPWVSNLANHLAGERAVMKKKYAELETGCLLWKEPHRSEPDIPPVHVVGEQWTNGSCRSEWTWRKLCSICERHSAQLHGEAEDNAFVHAKGLNIPTICKKKDTAASDSCITYGPFTESWHECYVCCKHSHSLRFQTTLLTGVGDERSSPALQEAASLERCRRLRRARHIHHPVFPHPAYYRKSPRHFTGLACHTNKTMSLIAMDSLQFHQFAEGLGVDVLARHDKTAVIIFNVAQESSYILDTEFSKGAMLEFISNYTDGILNRSLRSSNILPRGMQNHYPEQDVEGCQRRGVVCVQELNSNSFHHIVMAQNVAVVVFYHSPYCTFCHHISHIYLTVARYFRAVRHLIFTRIDGENNDLPWEFTMHHYPTILFFPAHRKSESHVFPQHHPITVPNLVNFVLANLDPEERSLWGMIGLCAGWGNQQDADSARDCIARVRCESLTAIASTLKQYKSVIMRWHVMKLSSLLDPSQLRLYHTEIHKQLKRSVYRLQHLKEIHLILGSVDRLVEDSSEYIAIQDIYERYQNILTNLNLYEPSEERVHHMRNSVSDAVSARDEL</sequence>